<reference evidence="2 3" key="1">
    <citation type="submission" date="2015-07" db="EMBL/GenBank/DDBJ databases">
        <authorList>
            <person name="Noorani M."/>
        </authorList>
    </citation>
    <scope>NUCLEOTIDE SEQUENCE [LARGE SCALE GENOMIC DNA]</scope>
    <source>
        <strain evidence="2">BBA 69670</strain>
    </source>
</reference>
<keyword evidence="3" id="KW-1185">Reference proteome</keyword>
<accession>A0A0K6G873</accession>
<name>A0A0K6G873_9AGAM</name>
<evidence type="ECO:0000256" key="1">
    <source>
        <dbReference type="SAM" id="MobiDB-lite"/>
    </source>
</evidence>
<feature type="region of interest" description="Disordered" evidence="1">
    <location>
        <begin position="178"/>
        <end position="215"/>
    </location>
</feature>
<protein>
    <submittedName>
        <fullName evidence="2">Uncharacterized protein</fullName>
    </submittedName>
</protein>
<evidence type="ECO:0000313" key="3">
    <source>
        <dbReference type="Proteomes" id="UP000044841"/>
    </source>
</evidence>
<dbReference type="AlphaFoldDB" id="A0A0K6G873"/>
<gene>
    <name evidence="2" type="ORF">RSOLAG22IIIB_05728</name>
</gene>
<proteinExistence type="predicted"/>
<dbReference type="EMBL" id="CYGV01001500">
    <property type="protein sequence ID" value="CUA74833.1"/>
    <property type="molecule type" value="Genomic_DNA"/>
</dbReference>
<organism evidence="2 3">
    <name type="scientific">Rhizoctonia solani</name>
    <dbReference type="NCBI Taxonomy" id="456999"/>
    <lineage>
        <taxon>Eukaryota</taxon>
        <taxon>Fungi</taxon>
        <taxon>Dikarya</taxon>
        <taxon>Basidiomycota</taxon>
        <taxon>Agaricomycotina</taxon>
        <taxon>Agaricomycetes</taxon>
        <taxon>Cantharellales</taxon>
        <taxon>Ceratobasidiaceae</taxon>
        <taxon>Rhizoctonia</taxon>
    </lineage>
</organism>
<evidence type="ECO:0000313" key="2">
    <source>
        <dbReference type="EMBL" id="CUA74833.1"/>
    </source>
</evidence>
<sequence>MISIRVSRTGESILIPPQLPDYLLAVHHLKPIVGKPVDEEVKAIHAVIRALNAVAHLPTFYNPELSMQLSQHLFAAQMAIHQASFSKSLLPGAKSVYTPPILPSHVPITLNQVIGTPSDEELESTHNALRALDSLAIHPHLFDANLSMDLSQHLFNLQFARYTHESSEGHFVSDAAPEDALHTEPQQSQEPRSSTESREAPGLQEGQNVAPVSGADRAPQVTLELAQLGKPIEGIRDILESMNRVLKLIKRDQSTIGCVKDYYHVYKNPLNQQGKAASECGLPRLRYGYYSDSAQYSLWLTHDQVAGYLKFFGIGGDLIQDGDEPHLIGGKEGDATKLLMNYIDAQ</sequence>
<dbReference type="Proteomes" id="UP000044841">
    <property type="component" value="Unassembled WGS sequence"/>
</dbReference>